<comment type="caution">
    <text evidence="1">The sequence shown here is derived from an EMBL/GenBank/DDBJ whole genome shotgun (WGS) entry which is preliminary data.</text>
</comment>
<evidence type="ECO:0000313" key="2">
    <source>
        <dbReference type="Proteomes" id="UP001066276"/>
    </source>
</evidence>
<dbReference type="AlphaFoldDB" id="A0AAV7V1E2"/>
<sequence length="101" mass="11206">MQLQTSETQDMELNNGTQMLVDGADAGTLSPTLDFVPDTMVALEHMMFASYARAGVARFLRFDKSPFNLIFSYEEQITTVHSFFMCAHAIMLLSSSADDAL</sequence>
<gene>
    <name evidence="1" type="ORF">NDU88_003089</name>
</gene>
<name>A0AAV7V1E2_PLEWA</name>
<proteinExistence type="predicted"/>
<protein>
    <submittedName>
        <fullName evidence="1">Uncharacterized protein</fullName>
    </submittedName>
</protein>
<reference evidence="1" key="1">
    <citation type="journal article" date="2022" name="bioRxiv">
        <title>Sequencing and chromosome-scale assembly of the giantPleurodeles waltlgenome.</title>
        <authorList>
            <person name="Brown T."/>
            <person name="Elewa A."/>
            <person name="Iarovenko S."/>
            <person name="Subramanian E."/>
            <person name="Araus A.J."/>
            <person name="Petzold A."/>
            <person name="Susuki M."/>
            <person name="Suzuki K.-i.T."/>
            <person name="Hayashi T."/>
            <person name="Toyoda A."/>
            <person name="Oliveira C."/>
            <person name="Osipova E."/>
            <person name="Leigh N.D."/>
            <person name="Simon A."/>
            <person name="Yun M.H."/>
        </authorList>
    </citation>
    <scope>NUCLEOTIDE SEQUENCE</scope>
    <source>
        <strain evidence="1">20211129_DDA</strain>
        <tissue evidence="1">Liver</tissue>
    </source>
</reference>
<evidence type="ECO:0000313" key="1">
    <source>
        <dbReference type="EMBL" id="KAJ1193793.1"/>
    </source>
</evidence>
<dbReference type="Proteomes" id="UP001066276">
    <property type="component" value="Chromosome 2_2"/>
</dbReference>
<keyword evidence="2" id="KW-1185">Reference proteome</keyword>
<dbReference type="EMBL" id="JANPWB010000004">
    <property type="protein sequence ID" value="KAJ1193793.1"/>
    <property type="molecule type" value="Genomic_DNA"/>
</dbReference>
<organism evidence="1 2">
    <name type="scientific">Pleurodeles waltl</name>
    <name type="common">Iberian ribbed newt</name>
    <dbReference type="NCBI Taxonomy" id="8319"/>
    <lineage>
        <taxon>Eukaryota</taxon>
        <taxon>Metazoa</taxon>
        <taxon>Chordata</taxon>
        <taxon>Craniata</taxon>
        <taxon>Vertebrata</taxon>
        <taxon>Euteleostomi</taxon>
        <taxon>Amphibia</taxon>
        <taxon>Batrachia</taxon>
        <taxon>Caudata</taxon>
        <taxon>Salamandroidea</taxon>
        <taxon>Salamandridae</taxon>
        <taxon>Pleurodelinae</taxon>
        <taxon>Pleurodeles</taxon>
    </lineage>
</organism>
<accession>A0AAV7V1E2</accession>